<dbReference type="AlphaFoldDB" id="A0A839ESY8"/>
<keyword evidence="2" id="KW-0472">Membrane</keyword>
<sequence length="124" mass="14032">MATEDFKPDWTVLKWVLITLTAVVLIPLLAFASLFAALSDYARAYYFLALCFIVLLGVSIRRYRLEKRTRLRDMKSRAEALQNLEREELDAARAWKKPDSGAASPTNISDDLQRSMPPSIPSSP</sequence>
<evidence type="ECO:0000256" key="2">
    <source>
        <dbReference type="SAM" id="Phobius"/>
    </source>
</evidence>
<accession>A0A839ESY8</accession>
<name>A0A839ESY8_9HYPH</name>
<feature type="region of interest" description="Disordered" evidence="1">
    <location>
        <begin position="92"/>
        <end position="124"/>
    </location>
</feature>
<comment type="caution">
    <text evidence="3">The sequence shown here is derived from an EMBL/GenBank/DDBJ whole genome shotgun (WGS) entry which is preliminary data.</text>
</comment>
<gene>
    <name evidence="3" type="ORF">FHW16_005787</name>
</gene>
<proteinExistence type="predicted"/>
<reference evidence="3 4" key="1">
    <citation type="submission" date="2020-07" db="EMBL/GenBank/DDBJ databases">
        <title>Genomic Encyclopedia of Type Strains, Phase IV (KMG-V): Genome sequencing to study the core and pangenomes of soil and plant-associated prokaryotes.</title>
        <authorList>
            <person name="Whitman W."/>
        </authorList>
    </citation>
    <scope>NUCLEOTIDE SEQUENCE [LARGE SCALE GENOMIC DNA]</scope>
    <source>
        <strain evidence="3 4">AN3</strain>
    </source>
</reference>
<dbReference type="EMBL" id="JACGXN010000021">
    <property type="protein sequence ID" value="MBA8882039.1"/>
    <property type="molecule type" value="Genomic_DNA"/>
</dbReference>
<evidence type="ECO:0000256" key="1">
    <source>
        <dbReference type="SAM" id="MobiDB-lite"/>
    </source>
</evidence>
<keyword evidence="2" id="KW-1133">Transmembrane helix</keyword>
<feature type="transmembrane region" description="Helical" evidence="2">
    <location>
        <begin position="12"/>
        <end position="38"/>
    </location>
</feature>
<dbReference type="Proteomes" id="UP000549052">
    <property type="component" value="Unassembled WGS sequence"/>
</dbReference>
<organism evidence="3 4">
    <name type="scientific">Phyllobacterium myrsinacearum</name>
    <dbReference type="NCBI Taxonomy" id="28101"/>
    <lineage>
        <taxon>Bacteria</taxon>
        <taxon>Pseudomonadati</taxon>
        <taxon>Pseudomonadota</taxon>
        <taxon>Alphaproteobacteria</taxon>
        <taxon>Hyphomicrobiales</taxon>
        <taxon>Phyllobacteriaceae</taxon>
        <taxon>Phyllobacterium</taxon>
    </lineage>
</organism>
<keyword evidence="4" id="KW-1185">Reference proteome</keyword>
<evidence type="ECO:0000313" key="3">
    <source>
        <dbReference type="EMBL" id="MBA8882039.1"/>
    </source>
</evidence>
<keyword evidence="2" id="KW-0812">Transmembrane</keyword>
<protein>
    <submittedName>
        <fullName evidence="3">Type VI protein secretion system component VasK</fullName>
    </submittedName>
</protein>
<dbReference type="RefSeq" id="WP_182552746.1">
    <property type="nucleotide sequence ID" value="NZ_JACGXN010000021.1"/>
</dbReference>
<evidence type="ECO:0000313" key="4">
    <source>
        <dbReference type="Proteomes" id="UP000549052"/>
    </source>
</evidence>
<feature type="transmembrane region" description="Helical" evidence="2">
    <location>
        <begin position="44"/>
        <end position="63"/>
    </location>
</feature>